<keyword evidence="2" id="KW-0812">Transmembrane</keyword>
<feature type="transmembrane region" description="Helical" evidence="2">
    <location>
        <begin position="116"/>
        <end position="135"/>
    </location>
</feature>
<evidence type="ECO:0000256" key="2">
    <source>
        <dbReference type="SAM" id="Phobius"/>
    </source>
</evidence>
<evidence type="ECO:0000313" key="3">
    <source>
        <dbReference type="EMBL" id="VWX35307.1"/>
    </source>
</evidence>
<sequence length="253" mass="29385">MRFRSRLLLMMGIVLLALGIMKPLAETGYQALRDVEVFPATATAQQCREDCESKPLDWWWLKLLWKKEPKPEGVVYGYDTDEKSDGGGEPKDKFKFISLGFKHAEKGVGIEEDGGFPYFLIGFSAAAVLLLVLLIRRFRKRRGRPKDALEDEVTPPQQYRQTKVDSEETFPPLPVEQVRQQVVLFNRQLPARLKRRETESFSEWFGRIGFHPSTELQHLYEVIRYDSKQSIQVPSTALTDIKHDFSNYLNRFR</sequence>
<dbReference type="EMBL" id="CABWKQ010000016">
    <property type="protein sequence ID" value="VWX35307.1"/>
    <property type="molecule type" value="Genomic_DNA"/>
</dbReference>
<gene>
    <name evidence="3" type="ORF">EXIGUO9Y_230086</name>
</gene>
<keyword evidence="2" id="KW-1133">Transmembrane helix</keyword>
<keyword evidence="4" id="KW-1185">Reference proteome</keyword>
<proteinExistence type="predicted"/>
<accession>A0A653I8D2</accession>
<reference evidence="3 4" key="1">
    <citation type="submission" date="2019-10" db="EMBL/GenBank/DDBJ databases">
        <authorList>
            <person name="Karimi E."/>
        </authorList>
    </citation>
    <scope>NUCLEOTIDE SEQUENCE [LARGE SCALE GENOMIC DNA]</scope>
    <source>
        <strain evidence="3">Exiguobacterium sp. 9Y</strain>
    </source>
</reference>
<name>A0A653I8D2_9BACL</name>
<evidence type="ECO:0000256" key="1">
    <source>
        <dbReference type="SAM" id="MobiDB-lite"/>
    </source>
</evidence>
<organism evidence="3 4">
    <name type="scientific">Exiguobacterium oxidotolerans</name>
    <dbReference type="NCBI Taxonomy" id="223958"/>
    <lineage>
        <taxon>Bacteria</taxon>
        <taxon>Bacillati</taxon>
        <taxon>Bacillota</taxon>
        <taxon>Bacilli</taxon>
        <taxon>Bacillales</taxon>
        <taxon>Bacillales Family XII. Incertae Sedis</taxon>
        <taxon>Exiguobacterium</taxon>
    </lineage>
</organism>
<keyword evidence="2" id="KW-0472">Membrane</keyword>
<protein>
    <recommendedName>
        <fullName evidence="5">DUF4129 domain-containing protein</fullName>
    </recommendedName>
</protein>
<dbReference type="AlphaFoldDB" id="A0A653I8D2"/>
<dbReference type="RefSeq" id="WP_159173222.1">
    <property type="nucleotide sequence ID" value="NZ_LR732312.1"/>
</dbReference>
<feature type="region of interest" description="Disordered" evidence="1">
    <location>
        <begin position="145"/>
        <end position="166"/>
    </location>
</feature>
<dbReference type="Proteomes" id="UP000439752">
    <property type="component" value="Unassembled WGS sequence"/>
</dbReference>
<evidence type="ECO:0000313" key="4">
    <source>
        <dbReference type="Proteomes" id="UP000439752"/>
    </source>
</evidence>
<evidence type="ECO:0008006" key="5">
    <source>
        <dbReference type="Google" id="ProtNLM"/>
    </source>
</evidence>